<dbReference type="AlphaFoldDB" id="A0A6J4PAQ6"/>
<accession>A0A6J4PAQ6</accession>
<dbReference type="EMBL" id="CADCUW010000234">
    <property type="protein sequence ID" value="CAA9410731.1"/>
    <property type="molecule type" value="Genomic_DNA"/>
</dbReference>
<sequence>ARPRRHGRPARRCRHRRRGRSGGLPQRALRSAGRPGRQPRPALGAFVHAAI</sequence>
<reference evidence="2" key="1">
    <citation type="submission" date="2020-02" db="EMBL/GenBank/DDBJ databases">
        <authorList>
            <person name="Meier V. D."/>
        </authorList>
    </citation>
    <scope>NUCLEOTIDE SEQUENCE</scope>
    <source>
        <strain evidence="2">AVDCRST_MAG01</strain>
    </source>
</reference>
<organism evidence="2">
    <name type="scientific">uncultured Rubrobacteraceae bacterium</name>
    <dbReference type="NCBI Taxonomy" id="349277"/>
    <lineage>
        <taxon>Bacteria</taxon>
        <taxon>Bacillati</taxon>
        <taxon>Actinomycetota</taxon>
        <taxon>Rubrobacteria</taxon>
        <taxon>Rubrobacterales</taxon>
        <taxon>Rubrobacteraceae</taxon>
        <taxon>environmental samples</taxon>
    </lineage>
</organism>
<protein>
    <submittedName>
        <fullName evidence="2">Uncharacterized protein</fullName>
    </submittedName>
</protein>
<gene>
    <name evidence="2" type="ORF">AVDCRST_MAG01-01-1600</name>
</gene>
<evidence type="ECO:0000313" key="2">
    <source>
        <dbReference type="EMBL" id="CAA9410731.1"/>
    </source>
</evidence>
<proteinExistence type="predicted"/>
<name>A0A6J4PAQ6_9ACTN</name>
<feature type="non-terminal residue" evidence="2">
    <location>
        <position position="1"/>
    </location>
</feature>
<feature type="region of interest" description="Disordered" evidence="1">
    <location>
        <begin position="1"/>
        <end position="51"/>
    </location>
</feature>
<feature type="compositionally biased region" description="Basic residues" evidence="1">
    <location>
        <begin position="1"/>
        <end position="20"/>
    </location>
</feature>
<feature type="non-terminal residue" evidence="2">
    <location>
        <position position="51"/>
    </location>
</feature>
<evidence type="ECO:0000256" key="1">
    <source>
        <dbReference type="SAM" id="MobiDB-lite"/>
    </source>
</evidence>